<keyword evidence="1" id="KW-1133">Transmembrane helix</keyword>
<dbReference type="EMBL" id="CAJOAZ010003600">
    <property type="protein sequence ID" value="CAF4017670.1"/>
    <property type="molecule type" value="Genomic_DNA"/>
</dbReference>
<accession>A0A819PX45</accession>
<dbReference type="EMBL" id="CAJNOG010000124">
    <property type="protein sequence ID" value="CAF0978214.1"/>
    <property type="molecule type" value="Genomic_DNA"/>
</dbReference>
<organism evidence="3 4">
    <name type="scientific">Adineta steineri</name>
    <dbReference type="NCBI Taxonomy" id="433720"/>
    <lineage>
        <taxon>Eukaryota</taxon>
        <taxon>Metazoa</taxon>
        <taxon>Spiralia</taxon>
        <taxon>Gnathifera</taxon>
        <taxon>Rotifera</taxon>
        <taxon>Eurotatoria</taxon>
        <taxon>Bdelloidea</taxon>
        <taxon>Adinetida</taxon>
        <taxon>Adinetidae</taxon>
        <taxon>Adineta</taxon>
    </lineage>
</organism>
<sequence>MGSDTIHHGTMIGSTVGIIVGCYFGSTTHAIGNKERRQLYGGILGALFGVFAGGFGVYLNYRNKFGIIGDSLGGLIARVSTDFTTTAGVYDGIKNK</sequence>
<dbReference type="Proteomes" id="UP000663845">
    <property type="component" value="Unassembled WGS sequence"/>
</dbReference>
<dbReference type="Proteomes" id="UP000663844">
    <property type="component" value="Unassembled WGS sequence"/>
</dbReference>
<name>A0A819PX45_9BILA</name>
<evidence type="ECO:0000313" key="3">
    <source>
        <dbReference type="EMBL" id="CAF4017670.1"/>
    </source>
</evidence>
<comment type="caution">
    <text evidence="3">The sequence shown here is derived from an EMBL/GenBank/DDBJ whole genome shotgun (WGS) entry which is preliminary data.</text>
</comment>
<feature type="transmembrane region" description="Helical" evidence="1">
    <location>
        <begin position="6"/>
        <end position="27"/>
    </location>
</feature>
<keyword evidence="1" id="KW-0812">Transmembrane</keyword>
<protein>
    <submittedName>
        <fullName evidence="3">Uncharacterized protein</fullName>
    </submittedName>
</protein>
<evidence type="ECO:0000256" key="1">
    <source>
        <dbReference type="SAM" id="Phobius"/>
    </source>
</evidence>
<reference evidence="3" key="1">
    <citation type="submission" date="2021-02" db="EMBL/GenBank/DDBJ databases">
        <authorList>
            <person name="Nowell W R."/>
        </authorList>
    </citation>
    <scope>NUCLEOTIDE SEQUENCE</scope>
</reference>
<proteinExistence type="predicted"/>
<keyword evidence="1" id="KW-0472">Membrane</keyword>
<dbReference type="AlphaFoldDB" id="A0A819PX45"/>
<evidence type="ECO:0000313" key="4">
    <source>
        <dbReference type="Proteomes" id="UP000663844"/>
    </source>
</evidence>
<feature type="transmembrane region" description="Helical" evidence="1">
    <location>
        <begin position="39"/>
        <end position="61"/>
    </location>
</feature>
<gene>
    <name evidence="2" type="ORF">JYZ213_LOCUS14777</name>
    <name evidence="3" type="ORF">OXD698_LOCUS30500</name>
</gene>
<evidence type="ECO:0000313" key="2">
    <source>
        <dbReference type="EMBL" id="CAF0978214.1"/>
    </source>
</evidence>